<comment type="caution">
    <text evidence="1">The sequence shown here is derived from an EMBL/GenBank/DDBJ whole genome shotgun (WGS) entry which is preliminary data.</text>
</comment>
<reference evidence="1 2" key="1">
    <citation type="submission" date="2022-05" db="EMBL/GenBank/DDBJ databases">
        <title>Genome Sequencing of Bee-Associated Microbes.</title>
        <authorList>
            <person name="Dunlap C."/>
        </authorList>
    </citation>
    <scope>NUCLEOTIDE SEQUENCE [LARGE SCALE GENOMIC DNA]</scope>
    <source>
        <strain evidence="1 2">NRRL B-04010</strain>
    </source>
</reference>
<accession>A0ABT4H4L7</accession>
<gene>
    <name evidence="1" type="ORF">M5X12_25800</name>
</gene>
<protein>
    <submittedName>
        <fullName evidence="1">Uncharacterized protein</fullName>
    </submittedName>
</protein>
<evidence type="ECO:0000313" key="2">
    <source>
        <dbReference type="Proteomes" id="UP001527181"/>
    </source>
</evidence>
<dbReference type="Proteomes" id="UP001527181">
    <property type="component" value="Unassembled WGS sequence"/>
</dbReference>
<keyword evidence="2" id="KW-1185">Reference proteome</keyword>
<sequence length="192" mass="22224">MSDLDTSGAGNEALCQLIDYFPILPDSLRLDAYYHILTFYNVLENWVNLLQYAKEMRVVALEEGQNDYVAEGWLYESFVLKRMKNFEGALKATQQYASYGDHYTWLSQYNKLYISIEMKQSESIERLMDMLKGDQLLLVLPIALESYVSNGEFQDAAQYLEKYKCYVDDLLSRKDPFDGHQLSSDILGQDGK</sequence>
<name>A0ABT4H4L7_PAEAL</name>
<organism evidence="1 2">
    <name type="scientific">Paenibacillus alvei</name>
    <name type="common">Bacillus alvei</name>
    <dbReference type="NCBI Taxonomy" id="44250"/>
    <lineage>
        <taxon>Bacteria</taxon>
        <taxon>Bacillati</taxon>
        <taxon>Bacillota</taxon>
        <taxon>Bacilli</taxon>
        <taxon>Bacillales</taxon>
        <taxon>Paenibacillaceae</taxon>
        <taxon>Paenibacillus</taxon>
    </lineage>
</organism>
<dbReference type="EMBL" id="JAMDNP010000071">
    <property type="protein sequence ID" value="MCY9763930.1"/>
    <property type="molecule type" value="Genomic_DNA"/>
</dbReference>
<evidence type="ECO:0000313" key="1">
    <source>
        <dbReference type="EMBL" id="MCY9763930.1"/>
    </source>
</evidence>
<dbReference type="RefSeq" id="WP_268599356.1">
    <property type="nucleotide sequence ID" value="NZ_JAMDNP010000071.1"/>
</dbReference>
<proteinExistence type="predicted"/>